<dbReference type="EMBL" id="FOFY01000006">
    <property type="protein sequence ID" value="SEQ79077.1"/>
    <property type="molecule type" value="Genomic_DNA"/>
</dbReference>
<organism evidence="1 2">
    <name type="scientific">Myroides profundi</name>
    <dbReference type="NCBI Taxonomy" id="480520"/>
    <lineage>
        <taxon>Bacteria</taxon>
        <taxon>Pseudomonadati</taxon>
        <taxon>Bacteroidota</taxon>
        <taxon>Flavobacteriia</taxon>
        <taxon>Flavobacteriales</taxon>
        <taxon>Flavobacteriaceae</taxon>
        <taxon>Myroides</taxon>
    </lineage>
</organism>
<dbReference type="Proteomes" id="UP000183496">
    <property type="component" value="Unassembled WGS sequence"/>
</dbReference>
<evidence type="ECO:0000313" key="1">
    <source>
        <dbReference type="EMBL" id="SEQ79077.1"/>
    </source>
</evidence>
<evidence type="ECO:0000313" key="2">
    <source>
        <dbReference type="Proteomes" id="UP000183496"/>
    </source>
</evidence>
<protein>
    <submittedName>
        <fullName evidence="1">Uncharacterized protein</fullName>
    </submittedName>
</protein>
<gene>
    <name evidence="1" type="ORF">SAMN04488089_10648</name>
</gene>
<dbReference type="KEGG" id="mpw:MPR_3532"/>
<reference evidence="1 2" key="1">
    <citation type="submission" date="2016-10" db="EMBL/GenBank/DDBJ databases">
        <authorList>
            <person name="Varghese N."/>
            <person name="Submissions S."/>
        </authorList>
    </citation>
    <scope>NUCLEOTIDE SEQUENCE [LARGE SCALE GENOMIC DNA]</scope>
    <source>
        <strain evidence="2">DSM 19823 / KCTC 23066 / CCTCC M 208030 / D25</strain>
    </source>
</reference>
<proteinExistence type="predicted"/>
<comment type="caution">
    <text evidence="1">The sequence shown here is derived from an EMBL/GenBank/DDBJ whole genome shotgun (WGS) entry which is preliminary data.</text>
</comment>
<dbReference type="AlphaFoldDB" id="A0AAJ4W5Q4"/>
<name>A0AAJ4W5Q4_MYRPR</name>
<keyword evidence="2" id="KW-1185">Reference proteome</keyword>
<sequence length="169" mass="19080">MRGVSIVWFIFFFLVPSLVSAQGSHIIKEPIVLLMNAAAGEKEVRDAKQLRFIGNPIREDGLLKEFQVKVYENSGVYYVFNFSVVASGVVLDTKAMGQEMSISEFFKFAELKATQHNKANKKVGRPYFSLASDLIFESVILKEAKEDGTSVYYTTENKNRSGILCYREV</sequence>
<accession>A0AAJ4W5Q4</accession>